<protein>
    <recommendedName>
        <fullName evidence="5">Nucleotidyltransferase family protein</fullName>
    </recommendedName>
</protein>
<reference evidence="2" key="2">
    <citation type="journal article" date="2020" name="Int. Dairy J.">
        <title>Lactic acid bacterial diversity in Brie cheese focusing on salt concentration and pH of isolation medium and characterisation of halophilic and alkaliphilic lactic acid bacterial isolates.</title>
        <authorList>
            <person name="Unno R."/>
            <person name="Matsutani M."/>
            <person name="Suzuki T."/>
            <person name="Kodama K."/>
            <person name="Matsushita H."/>
            <person name="Yamasato K."/>
            <person name="Koizumi Y."/>
            <person name="Ishikawa M."/>
        </authorList>
    </citation>
    <scope>NUCLEOTIDE SEQUENCE</scope>
    <source>
        <strain evidence="2">7C1</strain>
        <strain evidence="1">8C4</strain>
    </source>
</reference>
<sequence length="187" mass="22017">MNIKDLKKIIEEDSTMMDILCTIDRLNLQDAWLCAGAIRNLIWNYLSGKGNFDFTTDVDVIFYDERISYENTLKIQNNLCKKHTRFNWEVKNQIYMHSHNPNTQPYKSSCDAISKFPEICTAIGAKLNNNRTEVELFCPYGINDIVQFKVCPTPYFQEDVKRMAAYRKRILQKDWADKWPQLLCLNN</sequence>
<reference evidence="2" key="1">
    <citation type="submission" date="2019-08" db="EMBL/GenBank/DDBJ databases">
        <authorList>
            <person name="Ishikawa M."/>
            <person name="Suzuki T."/>
            <person name="Matsutani M."/>
        </authorList>
    </citation>
    <scope>NUCLEOTIDE SEQUENCE</scope>
    <source>
        <strain evidence="2">7C1</strain>
        <strain evidence="1">8C4</strain>
    </source>
</reference>
<dbReference type="InterPro" id="IPR009267">
    <property type="entry name" value="NTP_transf_6"/>
</dbReference>
<accession>A0AAN4RJQ9</accession>
<dbReference type="PANTHER" id="PTHR39166">
    <property type="entry name" value="BLL1166 PROTEIN"/>
    <property type="match status" value="1"/>
</dbReference>
<dbReference type="GeneID" id="69985957"/>
<name>A0AAN4RJQ9_9ENTE</name>
<comment type="caution">
    <text evidence="2">The sequence shown here is derived from an EMBL/GenBank/DDBJ whole genome shotgun (WGS) entry which is preliminary data.</text>
</comment>
<dbReference type="Proteomes" id="UP000886607">
    <property type="component" value="Unassembled WGS sequence"/>
</dbReference>
<evidence type="ECO:0000313" key="2">
    <source>
        <dbReference type="EMBL" id="GEQ53707.1"/>
    </source>
</evidence>
<evidence type="ECO:0000313" key="3">
    <source>
        <dbReference type="Proteomes" id="UP000886597"/>
    </source>
</evidence>
<dbReference type="EMBL" id="BKBO01000006">
    <property type="protein sequence ID" value="GEQ48711.1"/>
    <property type="molecule type" value="Genomic_DNA"/>
</dbReference>
<evidence type="ECO:0000313" key="4">
    <source>
        <dbReference type="Proteomes" id="UP000886607"/>
    </source>
</evidence>
<evidence type="ECO:0008006" key="5">
    <source>
        <dbReference type="Google" id="ProtNLM"/>
    </source>
</evidence>
<keyword evidence="4" id="KW-1185">Reference proteome</keyword>
<proteinExistence type="predicted"/>
<dbReference type="PANTHER" id="PTHR39166:SF1">
    <property type="entry name" value="BLL1166 PROTEIN"/>
    <property type="match status" value="1"/>
</dbReference>
<dbReference type="KEGG" id="tkr:C7K43_08365"/>
<dbReference type="EMBL" id="BKBQ01000006">
    <property type="protein sequence ID" value="GEQ53707.1"/>
    <property type="molecule type" value="Genomic_DNA"/>
</dbReference>
<dbReference type="Proteomes" id="UP000886597">
    <property type="component" value="Unassembled WGS sequence"/>
</dbReference>
<organism evidence="2 3">
    <name type="scientific">Tetragenococcus koreensis</name>
    <dbReference type="NCBI Taxonomy" id="290335"/>
    <lineage>
        <taxon>Bacteria</taxon>
        <taxon>Bacillati</taxon>
        <taxon>Bacillota</taxon>
        <taxon>Bacilli</taxon>
        <taxon>Lactobacillales</taxon>
        <taxon>Enterococcaceae</taxon>
        <taxon>Tetragenococcus</taxon>
    </lineage>
</organism>
<gene>
    <name evidence="1" type="ORF">TK11N_05630</name>
    <name evidence="2" type="ORF">TK2N_05510</name>
</gene>
<evidence type="ECO:0000313" key="1">
    <source>
        <dbReference type="EMBL" id="GEQ48711.1"/>
    </source>
</evidence>
<dbReference type="AlphaFoldDB" id="A0AAN4RJQ9"/>
<dbReference type="Pfam" id="PF06042">
    <property type="entry name" value="NTP_transf_6"/>
    <property type="match status" value="1"/>
</dbReference>
<dbReference type="RefSeq" id="WP_124006449.1">
    <property type="nucleotide sequence ID" value="NZ_BJYN01000016.1"/>
</dbReference>